<dbReference type="OrthoDB" id="10654279at2759"/>
<name>A0A9E7I5R4_9LILI</name>
<evidence type="ECO:0000313" key="3">
    <source>
        <dbReference type="Proteomes" id="UP001055439"/>
    </source>
</evidence>
<gene>
    <name evidence="2" type="ORF">MUK42_36767</name>
</gene>
<dbReference type="EMBL" id="CP097510">
    <property type="protein sequence ID" value="URE41937.1"/>
    <property type="molecule type" value="Genomic_DNA"/>
</dbReference>
<evidence type="ECO:0000256" key="1">
    <source>
        <dbReference type="SAM" id="MobiDB-lite"/>
    </source>
</evidence>
<reference evidence="2" key="1">
    <citation type="submission" date="2022-05" db="EMBL/GenBank/DDBJ databases">
        <title>The Musa troglodytarum L. genome provides insights into the mechanism of non-climacteric behaviour and enrichment of carotenoids.</title>
        <authorList>
            <person name="Wang J."/>
        </authorList>
    </citation>
    <scope>NUCLEOTIDE SEQUENCE</scope>
    <source>
        <tissue evidence="2">Leaf</tissue>
    </source>
</reference>
<feature type="region of interest" description="Disordered" evidence="1">
    <location>
        <begin position="70"/>
        <end position="114"/>
    </location>
</feature>
<dbReference type="AlphaFoldDB" id="A0A9E7I5R4"/>
<dbReference type="Proteomes" id="UP001055439">
    <property type="component" value="Chromosome 8"/>
</dbReference>
<protein>
    <submittedName>
        <fullName evidence="2">Uncharacterized protein</fullName>
    </submittedName>
</protein>
<organism evidence="2 3">
    <name type="scientific">Musa troglodytarum</name>
    <name type="common">fe'i banana</name>
    <dbReference type="NCBI Taxonomy" id="320322"/>
    <lineage>
        <taxon>Eukaryota</taxon>
        <taxon>Viridiplantae</taxon>
        <taxon>Streptophyta</taxon>
        <taxon>Embryophyta</taxon>
        <taxon>Tracheophyta</taxon>
        <taxon>Spermatophyta</taxon>
        <taxon>Magnoliopsida</taxon>
        <taxon>Liliopsida</taxon>
        <taxon>Zingiberales</taxon>
        <taxon>Musaceae</taxon>
        <taxon>Musa</taxon>
    </lineage>
</organism>
<accession>A0A9E7I5R4</accession>
<proteinExistence type="predicted"/>
<evidence type="ECO:0000313" key="2">
    <source>
        <dbReference type="EMBL" id="URE41937.1"/>
    </source>
</evidence>
<keyword evidence="3" id="KW-1185">Reference proteome</keyword>
<sequence length="114" mass="13227">MEAAVSANWSATRRRAARYSKRKRMRVYQMMHCKTTTWTMREPEYGPYMATSRGMPITSVLGRVEREKAVMDKSRDETPPGNGRRRRRMDQAARAARTSSFCRVSAATKRKFMA</sequence>